<protein>
    <recommendedName>
        <fullName evidence="2">YdbS-like PH domain-containing protein</fullName>
    </recommendedName>
</protein>
<reference evidence="3 4" key="1">
    <citation type="submission" date="2018-04" db="EMBL/GenBank/DDBJ databases">
        <title>Sphingobacterium cortibacter sp. nov.</title>
        <authorList>
            <person name="Li Y."/>
        </authorList>
    </citation>
    <scope>NUCLEOTIDE SEQUENCE [LARGE SCALE GENOMIC DNA]</scope>
    <source>
        <strain evidence="3 4">2c-3</strain>
    </source>
</reference>
<feature type="transmembrane region" description="Helical" evidence="1">
    <location>
        <begin position="65"/>
        <end position="86"/>
    </location>
</feature>
<name>A0A2T8HFC8_9SPHI</name>
<dbReference type="AlphaFoldDB" id="A0A2T8HFC8"/>
<dbReference type="OrthoDB" id="1524472at2"/>
<feature type="transmembrane region" description="Helical" evidence="1">
    <location>
        <begin position="31"/>
        <end position="53"/>
    </location>
</feature>
<dbReference type="RefSeq" id="WP_116776897.1">
    <property type="nucleotide sequence ID" value="NZ_QDKG01000007.1"/>
</dbReference>
<evidence type="ECO:0000256" key="1">
    <source>
        <dbReference type="SAM" id="Phobius"/>
    </source>
</evidence>
<sequence>MASFENNPVNLDAIPQWESVSFYPISPKYRFLIIGNTVLIWLLALAILAVVVITSDEGTGMETAVWISAAVLVTVLSGVYLIFNLISFRRRGYAVRQHDVLYRAGVFSQYTLVIPIKHIQHIKVKTSVLGRLLGLVTVELFTAGAGKDMHIAGLDNPHALALQQHLAERVSTIDEQSRLEHE</sequence>
<feature type="domain" description="YdbS-like PH" evidence="2">
    <location>
        <begin position="89"/>
        <end position="166"/>
    </location>
</feature>
<dbReference type="Proteomes" id="UP000245627">
    <property type="component" value="Unassembled WGS sequence"/>
</dbReference>
<organism evidence="3 4">
    <name type="scientific">Sphingobacterium corticibacter</name>
    <dbReference type="NCBI Taxonomy" id="2171749"/>
    <lineage>
        <taxon>Bacteria</taxon>
        <taxon>Pseudomonadati</taxon>
        <taxon>Bacteroidota</taxon>
        <taxon>Sphingobacteriia</taxon>
        <taxon>Sphingobacteriales</taxon>
        <taxon>Sphingobacteriaceae</taxon>
        <taxon>Sphingobacterium</taxon>
    </lineage>
</organism>
<evidence type="ECO:0000313" key="3">
    <source>
        <dbReference type="EMBL" id="PVH24149.1"/>
    </source>
</evidence>
<comment type="caution">
    <text evidence="3">The sequence shown here is derived from an EMBL/GenBank/DDBJ whole genome shotgun (WGS) entry which is preliminary data.</text>
</comment>
<dbReference type="Pfam" id="PF03703">
    <property type="entry name" value="bPH_2"/>
    <property type="match status" value="1"/>
</dbReference>
<accession>A0A2T8HFC8</accession>
<evidence type="ECO:0000259" key="2">
    <source>
        <dbReference type="Pfam" id="PF03703"/>
    </source>
</evidence>
<evidence type="ECO:0000313" key="4">
    <source>
        <dbReference type="Proteomes" id="UP000245627"/>
    </source>
</evidence>
<dbReference type="EMBL" id="QDKG01000007">
    <property type="protein sequence ID" value="PVH24149.1"/>
    <property type="molecule type" value="Genomic_DNA"/>
</dbReference>
<keyword evidence="1" id="KW-1133">Transmembrane helix</keyword>
<dbReference type="PANTHER" id="PTHR34473">
    <property type="entry name" value="UPF0699 TRANSMEMBRANE PROTEIN YDBS"/>
    <property type="match status" value="1"/>
</dbReference>
<keyword evidence="4" id="KW-1185">Reference proteome</keyword>
<keyword evidence="1" id="KW-0812">Transmembrane</keyword>
<dbReference type="InterPro" id="IPR005182">
    <property type="entry name" value="YdbS-like_PH"/>
</dbReference>
<proteinExistence type="predicted"/>
<keyword evidence="1" id="KW-0472">Membrane</keyword>
<gene>
    <name evidence="3" type="ORF">DC487_15555</name>
</gene>
<dbReference type="PANTHER" id="PTHR34473:SF2">
    <property type="entry name" value="UPF0699 TRANSMEMBRANE PROTEIN YDBT"/>
    <property type="match status" value="1"/>
</dbReference>